<evidence type="ECO:0000256" key="1">
    <source>
        <dbReference type="ARBA" id="ARBA00023002"/>
    </source>
</evidence>
<dbReference type="SUPFAM" id="SSF55068">
    <property type="entry name" value="Peptide methionine sulfoxide reductase"/>
    <property type="match status" value="1"/>
</dbReference>
<dbReference type="RefSeq" id="WP_109763460.1">
    <property type="nucleotide sequence ID" value="NZ_QGGU01000006.1"/>
</dbReference>
<dbReference type="GO" id="GO:0033744">
    <property type="term" value="F:L-methionine:thioredoxin-disulfide S-oxidoreductase activity"/>
    <property type="evidence" value="ECO:0007669"/>
    <property type="project" value="RHEA"/>
</dbReference>
<feature type="active site" evidence="4">
    <location>
        <position position="11"/>
    </location>
</feature>
<organism evidence="6 7">
    <name type="scientific">Pleionea mediterranea</name>
    <dbReference type="NCBI Taxonomy" id="523701"/>
    <lineage>
        <taxon>Bacteria</taxon>
        <taxon>Pseudomonadati</taxon>
        <taxon>Pseudomonadota</taxon>
        <taxon>Gammaproteobacteria</taxon>
        <taxon>Oceanospirillales</taxon>
        <taxon>Pleioneaceae</taxon>
        <taxon>Pleionea</taxon>
    </lineage>
</organism>
<dbReference type="Pfam" id="PF01625">
    <property type="entry name" value="PMSR"/>
    <property type="match status" value="1"/>
</dbReference>
<keyword evidence="1 4" id="KW-0560">Oxidoreductase</keyword>
<dbReference type="EMBL" id="QGGU01000006">
    <property type="protein sequence ID" value="PWK50793.1"/>
    <property type="molecule type" value="Genomic_DNA"/>
</dbReference>
<dbReference type="Proteomes" id="UP000245790">
    <property type="component" value="Unassembled WGS sequence"/>
</dbReference>
<dbReference type="EC" id="1.8.4.11" evidence="4"/>
<evidence type="ECO:0000256" key="2">
    <source>
        <dbReference type="ARBA" id="ARBA00047806"/>
    </source>
</evidence>
<dbReference type="InterPro" id="IPR036509">
    <property type="entry name" value="Met_Sox_Rdtase_MsrA_sf"/>
</dbReference>
<accession>A0A316FR58</accession>
<keyword evidence="7" id="KW-1185">Reference proteome</keyword>
<sequence length="176" mass="19953">MMKSIVLGGGCFWCLEAVYQRVRGVESVQSGYSSGHVDNPDYRSVCSESTGHAEVVEVKYKDSEISLAELLDIFFTIHDPTTLNQQGNDRGTQYRSIALYESDNDKQVIEQVMQDKTKDFSSPIVTEVKPLEKFWPAETAHDNYYNNNANQPYCQIVVGSKVAKLKQYFSDKMVDE</sequence>
<dbReference type="GO" id="GO:0008113">
    <property type="term" value="F:peptide-methionine (S)-S-oxide reductase activity"/>
    <property type="evidence" value="ECO:0007669"/>
    <property type="project" value="UniProtKB-UniRule"/>
</dbReference>
<evidence type="ECO:0000313" key="7">
    <source>
        <dbReference type="Proteomes" id="UP000245790"/>
    </source>
</evidence>
<dbReference type="AlphaFoldDB" id="A0A316FR58"/>
<dbReference type="HAMAP" id="MF_01401">
    <property type="entry name" value="MsrA"/>
    <property type="match status" value="1"/>
</dbReference>
<evidence type="ECO:0000259" key="5">
    <source>
        <dbReference type="Pfam" id="PF01625"/>
    </source>
</evidence>
<gene>
    <name evidence="4" type="primary">msrA</name>
    <name evidence="6" type="ORF">C8D97_10680</name>
</gene>
<dbReference type="Gene3D" id="3.30.1060.10">
    <property type="entry name" value="Peptide methionine sulphoxide reductase MsrA"/>
    <property type="match status" value="1"/>
</dbReference>
<comment type="catalytic activity">
    <reaction evidence="3 4">
        <text>[thioredoxin]-disulfide + L-methionine + H2O = L-methionine (S)-S-oxide + [thioredoxin]-dithiol</text>
        <dbReference type="Rhea" id="RHEA:19993"/>
        <dbReference type="Rhea" id="RHEA-COMP:10698"/>
        <dbReference type="Rhea" id="RHEA-COMP:10700"/>
        <dbReference type="ChEBI" id="CHEBI:15377"/>
        <dbReference type="ChEBI" id="CHEBI:29950"/>
        <dbReference type="ChEBI" id="CHEBI:50058"/>
        <dbReference type="ChEBI" id="CHEBI:57844"/>
        <dbReference type="ChEBI" id="CHEBI:58772"/>
        <dbReference type="EC" id="1.8.4.11"/>
    </reaction>
</comment>
<dbReference type="OrthoDB" id="4174719at2"/>
<comment type="caution">
    <text evidence="6">The sequence shown here is derived from an EMBL/GenBank/DDBJ whole genome shotgun (WGS) entry which is preliminary data.</text>
</comment>
<evidence type="ECO:0000256" key="4">
    <source>
        <dbReference type="HAMAP-Rule" id="MF_01401"/>
    </source>
</evidence>
<comment type="catalytic activity">
    <reaction evidence="2 4">
        <text>L-methionyl-[protein] + [thioredoxin]-disulfide + H2O = L-methionyl-(S)-S-oxide-[protein] + [thioredoxin]-dithiol</text>
        <dbReference type="Rhea" id="RHEA:14217"/>
        <dbReference type="Rhea" id="RHEA-COMP:10698"/>
        <dbReference type="Rhea" id="RHEA-COMP:10700"/>
        <dbReference type="Rhea" id="RHEA-COMP:12313"/>
        <dbReference type="Rhea" id="RHEA-COMP:12315"/>
        <dbReference type="ChEBI" id="CHEBI:15377"/>
        <dbReference type="ChEBI" id="CHEBI:16044"/>
        <dbReference type="ChEBI" id="CHEBI:29950"/>
        <dbReference type="ChEBI" id="CHEBI:44120"/>
        <dbReference type="ChEBI" id="CHEBI:50058"/>
        <dbReference type="EC" id="1.8.4.11"/>
    </reaction>
</comment>
<proteinExistence type="inferred from homology"/>
<dbReference type="InterPro" id="IPR002569">
    <property type="entry name" value="Met_Sox_Rdtase_MsrA_dom"/>
</dbReference>
<evidence type="ECO:0000313" key="6">
    <source>
        <dbReference type="EMBL" id="PWK50793.1"/>
    </source>
</evidence>
<comment type="function">
    <text evidence="4">Has an important function as a repair enzyme for proteins that have been inactivated by oxidation. Catalyzes the reversible oxidation-reduction of methionine sulfoxide in proteins to methionine.</text>
</comment>
<evidence type="ECO:0000256" key="3">
    <source>
        <dbReference type="ARBA" id="ARBA00048782"/>
    </source>
</evidence>
<dbReference type="NCBIfam" id="TIGR00401">
    <property type="entry name" value="msrA"/>
    <property type="match status" value="1"/>
</dbReference>
<dbReference type="PANTHER" id="PTHR43774">
    <property type="entry name" value="PEPTIDE METHIONINE SULFOXIDE REDUCTASE"/>
    <property type="match status" value="1"/>
</dbReference>
<dbReference type="PANTHER" id="PTHR43774:SF1">
    <property type="entry name" value="PEPTIDE METHIONINE SULFOXIDE REDUCTASE MSRA 2"/>
    <property type="match status" value="1"/>
</dbReference>
<protein>
    <recommendedName>
        <fullName evidence="4">Peptide methionine sulfoxide reductase MsrA</fullName>
        <shortName evidence="4">Protein-methionine-S-oxide reductase</shortName>
        <ecNumber evidence="4">1.8.4.11</ecNumber>
    </recommendedName>
    <alternativeName>
        <fullName evidence="4">Peptide-methionine (S)-S-oxide reductase</fullName>
        <shortName evidence="4">Peptide Met(O) reductase</shortName>
    </alternativeName>
</protein>
<comment type="similarity">
    <text evidence="4">Belongs to the MsrA Met sulfoxide reductase family.</text>
</comment>
<feature type="domain" description="Peptide methionine sulphoxide reductase MsrA" evidence="5">
    <location>
        <begin position="5"/>
        <end position="155"/>
    </location>
</feature>
<reference evidence="6 7" key="1">
    <citation type="submission" date="2018-05" db="EMBL/GenBank/DDBJ databases">
        <title>Genomic Encyclopedia of Type Strains, Phase IV (KMG-IV): sequencing the most valuable type-strain genomes for metagenomic binning, comparative biology and taxonomic classification.</title>
        <authorList>
            <person name="Goeker M."/>
        </authorList>
    </citation>
    <scope>NUCLEOTIDE SEQUENCE [LARGE SCALE GENOMIC DNA]</scope>
    <source>
        <strain evidence="6 7">DSM 25350</strain>
    </source>
</reference>
<name>A0A316FR58_9GAMM</name>